<sequence>MKYLKMFVEYIFVWFLTQMKDYSSHHSSLRKYAEYLPSLESIFSPSWLLVGRIFSPSWLLVGRIPVKNTSILSKYVVC</sequence>
<name>A0AAN9QVS2_PHACN</name>
<gene>
    <name evidence="1" type="ORF">VNO80_17684</name>
</gene>
<reference evidence="1 2" key="1">
    <citation type="submission" date="2024-01" db="EMBL/GenBank/DDBJ databases">
        <title>The genomes of 5 underutilized Papilionoideae crops provide insights into root nodulation and disease resistanc.</title>
        <authorList>
            <person name="Jiang F."/>
        </authorList>
    </citation>
    <scope>NUCLEOTIDE SEQUENCE [LARGE SCALE GENOMIC DNA]</scope>
    <source>
        <strain evidence="1">JINMINGXINNONG_FW02</strain>
        <tissue evidence="1">Leaves</tissue>
    </source>
</reference>
<organism evidence="1 2">
    <name type="scientific">Phaseolus coccineus</name>
    <name type="common">Scarlet runner bean</name>
    <name type="synonym">Phaseolus multiflorus</name>
    <dbReference type="NCBI Taxonomy" id="3886"/>
    <lineage>
        <taxon>Eukaryota</taxon>
        <taxon>Viridiplantae</taxon>
        <taxon>Streptophyta</taxon>
        <taxon>Embryophyta</taxon>
        <taxon>Tracheophyta</taxon>
        <taxon>Spermatophyta</taxon>
        <taxon>Magnoliopsida</taxon>
        <taxon>eudicotyledons</taxon>
        <taxon>Gunneridae</taxon>
        <taxon>Pentapetalae</taxon>
        <taxon>rosids</taxon>
        <taxon>fabids</taxon>
        <taxon>Fabales</taxon>
        <taxon>Fabaceae</taxon>
        <taxon>Papilionoideae</taxon>
        <taxon>50 kb inversion clade</taxon>
        <taxon>NPAAA clade</taxon>
        <taxon>indigoferoid/millettioid clade</taxon>
        <taxon>Phaseoleae</taxon>
        <taxon>Phaseolus</taxon>
    </lineage>
</organism>
<protein>
    <submittedName>
        <fullName evidence="1">Uncharacterized protein</fullName>
    </submittedName>
</protein>
<dbReference type="AlphaFoldDB" id="A0AAN9QVS2"/>
<dbReference type="EMBL" id="JAYMYR010000007">
    <property type="protein sequence ID" value="KAK7352265.1"/>
    <property type="molecule type" value="Genomic_DNA"/>
</dbReference>
<evidence type="ECO:0000313" key="2">
    <source>
        <dbReference type="Proteomes" id="UP001374584"/>
    </source>
</evidence>
<accession>A0AAN9QVS2</accession>
<evidence type="ECO:0000313" key="1">
    <source>
        <dbReference type="EMBL" id="KAK7352265.1"/>
    </source>
</evidence>
<dbReference type="Proteomes" id="UP001374584">
    <property type="component" value="Unassembled WGS sequence"/>
</dbReference>
<keyword evidence="2" id="KW-1185">Reference proteome</keyword>
<comment type="caution">
    <text evidence="1">The sequence shown here is derived from an EMBL/GenBank/DDBJ whole genome shotgun (WGS) entry which is preliminary data.</text>
</comment>
<proteinExistence type="predicted"/>